<evidence type="ECO:0000313" key="1">
    <source>
        <dbReference type="EMBL" id="PWA26179.1"/>
    </source>
</evidence>
<protein>
    <submittedName>
        <fullName evidence="1">Uncharacterized protein</fullName>
    </submittedName>
</protein>
<name>A0A315VSN1_GAMAF</name>
<proteinExistence type="predicted"/>
<dbReference type="Proteomes" id="UP000250572">
    <property type="component" value="Unassembled WGS sequence"/>
</dbReference>
<keyword evidence="2" id="KW-1185">Reference proteome</keyword>
<organism evidence="1 2">
    <name type="scientific">Gambusia affinis</name>
    <name type="common">Western mosquitofish</name>
    <name type="synonym">Heterandria affinis</name>
    <dbReference type="NCBI Taxonomy" id="33528"/>
    <lineage>
        <taxon>Eukaryota</taxon>
        <taxon>Metazoa</taxon>
        <taxon>Chordata</taxon>
        <taxon>Craniata</taxon>
        <taxon>Vertebrata</taxon>
        <taxon>Euteleostomi</taxon>
        <taxon>Actinopterygii</taxon>
        <taxon>Neopterygii</taxon>
        <taxon>Teleostei</taxon>
        <taxon>Neoteleostei</taxon>
        <taxon>Acanthomorphata</taxon>
        <taxon>Ovalentaria</taxon>
        <taxon>Atherinomorphae</taxon>
        <taxon>Cyprinodontiformes</taxon>
        <taxon>Poeciliidae</taxon>
        <taxon>Poeciliinae</taxon>
        <taxon>Gambusia</taxon>
    </lineage>
</organism>
<dbReference type="EMBL" id="NHOQ01001200">
    <property type="protein sequence ID" value="PWA26179.1"/>
    <property type="molecule type" value="Genomic_DNA"/>
</dbReference>
<reference evidence="1 2" key="1">
    <citation type="journal article" date="2018" name="G3 (Bethesda)">
        <title>A High-Quality Reference Genome for the Invasive Mosquitofish Gambusia affinis Using a Chicago Library.</title>
        <authorList>
            <person name="Hoffberg S.L."/>
            <person name="Troendle N.J."/>
            <person name="Glenn T.C."/>
            <person name="Mahmud O."/>
            <person name="Louha S."/>
            <person name="Chalopin D."/>
            <person name="Bennetzen J.L."/>
            <person name="Mauricio R."/>
        </authorList>
    </citation>
    <scope>NUCLEOTIDE SEQUENCE [LARGE SCALE GENOMIC DNA]</scope>
    <source>
        <strain evidence="1">NE01/NJP1002.9</strain>
        <tissue evidence="1">Muscle</tissue>
    </source>
</reference>
<comment type="caution">
    <text evidence="1">The sequence shown here is derived from an EMBL/GenBank/DDBJ whole genome shotgun (WGS) entry which is preliminary data.</text>
</comment>
<sequence length="12" mass="1488">MWSRLDQSHLQS</sequence>
<accession>A0A315VSN1</accession>
<evidence type="ECO:0000313" key="2">
    <source>
        <dbReference type="Proteomes" id="UP000250572"/>
    </source>
</evidence>
<gene>
    <name evidence="1" type="ORF">CCH79_00019747</name>
</gene>